<dbReference type="Proteomes" id="UP000186795">
    <property type="component" value="Unassembled WGS sequence"/>
</dbReference>
<dbReference type="EMBL" id="FTOD01000006">
    <property type="protein sequence ID" value="SIS86453.1"/>
    <property type="molecule type" value="Genomic_DNA"/>
</dbReference>
<accession>A0A1N7MK16</accession>
<keyword evidence="3 6" id="KW-0812">Transmembrane</keyword>
<feature type="transmembrane region" description="Helical" evidence="6">
    <location>
        <begin position="169"/>
        <end position="188"/>
    </location>
</feature>
<keyword evidence="2" id="KW-0813">Transport</keyword>
<feature type="transmembrane region" description="Helical" evidence="6">
    <location>
        <begin position="42"/>
        <end position="62"/>
    </location>
</feature>
<feature type="transmembrane region" description="Helical" evidence="6">
    <location>
        <begin position="208"/>
        <end position="228"/>
    </location>
</feature>
<reference evidence="8" key="1">
    <citation type="submission" date="2017-01" db="EMBL/GenBank/DDBJ databases">
        <authorList>
            <person name="Varghese N."/>
            <person name="Submissions S."/>
        </authorList>
    </citation>
    <scope>NUCLEOTIDE SEQUENCE [LARGE SCALE GENOMIC DNA]</scope>
    <source>
        <strain evidence="8">DSM 45196</strain>
    </source>
</reference>
<dbReference type="PANTHER" id="PTHR11101">
    <property type="entry name" value="PHOSPHATE TRANSPORTER"/>
    <property type="match status" value="1"/>
</dbReference>
<organism evidence="7 8">
    <name type="scientific">Kroppenstedtia eburnea</name>
    <dbReference type="NCBI Taxonomy" id="714067"/>
    <lineage>
        <taxon>Bacteria</taxon>
        <taxon>Bacillati</taxon>
        <taxon>Bacillota</taxon>
        <taxon>Bacilli</taxon>
        <taxon>Bacillales</taxon>
        <taxon>Thermoactinomycetaceae</taxon>
        <taxon>Kroppenstedtia</taxon>
    </lineage>
</organism>
<evidence type="ECO:0000313" key="8">
    <source>
        <dbReference type="Proteomes" id="UP000186795"/>
    </source>
</evidence>
<evidence type="ECO:0000256" key="6">
    <source>
        <dbReference type="SAM" id="Phobius"/>
    </source>
</evidence>
<protein>
    <submittedName>
        <fullName evidence="7">Sulfate permease</fullName>
    </submittedName>
</protein>
<keyword evidence="4 6" id="KW-1133">Transmembrane helix</keyword>
<feature type="transmembrane region" description="Helical" evidence="6">
    <location>
        <begin position="126"/>
        <end position="148"/>
    </location>
</feature>
<evidence type="ECO:0000256" key="3">
    <source>
        <dbReference type="ARBA" id="ARBA00022692"/>
    </source>
</evidence>
<evidence type="ECO:0000313" key="7">
    <source>
        <dbReference type="EMBL" id="SIS86453.1"/>
    </source>
</evidence>
<dbReference type="PANTHER" id="PTHR11101:SF80">
    <property type="entry name" value="PHOSPHATE TRANSPORTER"/>
    <property type="match status" value="1"/>
</dbReference>
<keyword evidence="5 6" id="KW-0472">Membrane</keyword>
<evidence type="ECO:0000256" key="4">
    <source>
        <dbReference type="ARBA" id="ARBA00022989"/>
    </source>
</evidence>
<dbReference type="GO" id="GO:0035435">
    <property type="term" value="P:phosphate ion transmembrane transport"/>
    <property type="evidence" value="ECO:0007669"/>
    <property type="project" value="TreeGrafter"/>
</dbReference>
<keyword evidence="8" id="KW-1185">Reference proteome</keyword>
<feature type="transmembrane region" description="Helical" evidence="6">
    <location>
        <begin position="74"/>
        <end position="94"/>
    </location>
</feature>
<evidence type="ECO:0000256" key="2">
    <source>
        <dbReference type="ARBA" id="ARBA00022448"/>
    </source>
</evidence>
<proteinExistence type="predicted"/>
<dbReference type="RefSeq" id="WP_076525104.1">
    <property type="nucleotide sequence ID" value="NZ_CP048103.1"/>
</dbReference>
<dbReference type="Pfam" id="PF01384">
    <property type="entry name" value="PHO4"/>
    <property type="match status" value="1"/>
</dbReference>
<evidence type="ECO:0000256" key="1">
    <source>
        <dbReference type="ARBA" id="ARBA00004141"/>
    </source>
</evidence>
<dbReference type="AlphaFoldDB" id="A0A1N7MK16"/>
<gene>
    <name evidence="7" type="ORF">SAMN05421790_106154</name>
</gene>
<comment type="subcellular location">
    <subcellularLocation>
        <location evidence="1">Membrane</location>
        <topology evidence="1">Multi-pass membrane protein</topology>
    </subcellularLocation>
</comment>
<dbReference type="InterPro" id="IPR001204">
    <property type="entry name" value="Phos_transporter"/>
</dbReference>
<name>A0A1N7MK16_9BACL</name>
<evidence type="ECO:0000256" key="5">
    <source>
        <dbReference type="ARBA" id="ARBA00023136"/>
    </source>
</evidence>
<dbReference type="GO" id="GO:0016020">
    <property type="term" value="C:membrane"/>
    <property type="evidence" value="ECO:0007669"/>
    <property type="project" value="UniProtKB-SubCell"/>
</dbReference>
<sequence length="359" mass="36794">MVAIGAGFVIAFFFAMNIGGSGAAASMGAAYGAGAVRSRRVALCICGAGVFPGAVWGGGEVVKTMGSGIIPASTLTVQIVIIILASACLSLFIANRIGIPLSTSEVTVGAVTGAGLALGKVYWLPLLQIVCFWILVPVTAYSLAWLTGRMIPAAESRWPILRRENRSRWLALLLVVTGFLEAFAAGMNNVANAVGPLVGAGLLSVSQGVLYGGFFVALGSLLLGGRVLETNGKGITDLSLLEGSLVSGTGALLVMGASFLGIPVPLTQATTSAILGVGTARNGFSLWQKSVIDRLVKVWAVSPVFSLAIAYGGVKGGVRGDFHAVIAVISVCLATWGMISLIRSVHKERSSLHEHGGGI</sequence>
<feature type="transmembrane region" description="Helical" evidence="6">
    <location>
        <begin position="240"/>
        <end position="260"/>
    </location>
</feature>
<dbReference type="GO" id="GO:0005315">
    <property type="term" value="F:phosphate transmembrane transporter activity"/>
    <property type="evidence" value="ECO:0007669"/>
    <property type="project" value="InterPro"/>
</dbReference>
<feature type="transmembrane region" description="Helical" evidence="6">
    <location>
        <begin position="320"/>
        <end position="342"/>
    </location>
</feature>
<dbReference type="OrthoDB" id="19855at2"/>